<dbReference type="SUPFAM" id="SSF53474">
    <property type="entry name" value="alpha/beta-Hydrolases"/>
    <property type="match status" value="1"/>
</dbReference>
<reference evidence="7 8" key="1">
    <citation type="submission" date="2024-06" db="EMBL/GenBank/DDBJ databases">
        <title>A chromosome-level genome assembly of beet webworm, Loxostege sticticalis.</title>
        <authorList>
            <person name="Zhang Y."/>
        </authorList>
    </citation>
    <scope>NUCLEOTIDE SEQUENCE [LARGE SCALE GENOMIC DNA]</scope>
    <source>
        <strain evidence="7">AQ028</strain>
        <tissue evidence="7">Male pupae</tissue>
    </source>
</reference>
<sequence>MKYLVFLAFAAFCAGVPVPEDIPRDNSHYVKGVSRYLWMPDDEGELHLIDLQEEGNVEELRIARNAGADNEYWLFTRQNRNNRQLLRHNDINSVRNSHYRANRGLVVIVHGWRSTGDSAVNIMVRDAFLHVMDVNVIVVDWRRHAQTGYHQYYRAANSVASVGNHLGDFLTWLIRNGGGNWGNVHLVGFSLGAHVVGNAGRRANGTPSRVTGLDPAGPRFDGNNARLQRNAGRYVEVIHTEGRYTGIMNPSGHTDFYPNGGRHSQPGCSTLGVSCSHSRAYEFFAASVRYNRFEGRRCNDIRQAQNVNCSGGALRMGNRYFNKSGQQGLYGLRTGASWPF</sequence>
<evidence type="ECO:0000313" key="8">
    <source>
        <dbReference type="Proteomes" id="UP001549921"/>
    </source>
</evidence>
<dbReference type="InterPro" id="IPR033906">
    <property type="entry name" value="Lipase_N"/>
</dbReference>
<keyword evidence="5" id="KW-0732">Signal</keyword>
<dbReference type="Proteomes" id="UP001549921">
    <property type="component" value="Unassembled WGS sequence"/>
</dbReference>
<evidence type="ECO:0000256" key="3">
    <source>
        <dbReference type="ARBA" id="ARBA00022525"/>
    </source>
</evidence>
<evidence type="ECO:0000256" key="2">
    <source>
        <dbReference type="ARBA" id="ARBA00010701"/>
    </source>
</evidence>
<gene>
    <name evidence="7" type="ORF">ABMA28_007186</name>
</gene>
<evidence type="ECO:0000256" key="1">
    <source>
        <dbReference type="ARBA" id="ARBA00004613"/>
    </source>
</evidence>
<organism evidence="7 8">
    <name type="scientific">Loxostege sticticalis</name>
    <name type="common">Beet webworm moth</name>
    <dbReference type="NCBI Taxonomy" id="481309"/>
    <lineage>
        <taxon>Eukaryota</taxon>
        <taxon>Metazoa</taxon>
        <taxon>Ecdysozoa</taxon>
        <taxon>Arthropoda</taxon>
        <taxon>Hexapoda</taxon>
        <taxon>Insecta</taxon>
        <taxon>Pterygota</taxon>
        <taxon>Neoptera</taxon>
        <taxon>Endopterygota</taxon>
        <taxon>Lepidoptera</taxon>
        <taxon>Glossata</taxon>
        <taxon>Ditrysia</taxon>
        <taxon>Pyraloidea</taxon>
        <taxon>Crambidae</taxon>
        <taxon>Pyraustinae</taxon>
        <taxon>Loxostege</taxon>
    </lineage>
</organism>
<dbReference type="Pfam" id="PF00151">
    <property type="entry name" value="Lipase"/>
    <property type="match status" value="1"/>
</dbReference>
<dbReference type="InterPro" id="IPR029058">
    <property type="entry name" value="AB_hydrolase_fold"/>
</dbReference>
<feature type="chain" id="PRO_5044871100" description="Lipase domain-containing protein" evidence="5">
    <location>
        <begin position="16"/>
        <end position="340"/>
    </location>
</feature>
<dbReference type="GO" id="GO:0005576">
    <property type="term" value="C:extracellular region"/>
    <property type="evidence" value="ECO:0007669"/>
    <property type="project" value="UniProtKB-SubCell"/>
</dbReference>
<dbReference type="PRINTS" id="PR00821">
    <property type="entry name" value="TAGLIPASE"/>
</dbReference>
<dbReference type="Gene3D" id="3.40.50.1820">
    <property type="entry name" value="alpha/beta hydrolase"/>
    <property type="match status" value="1"/>
</dbReference>
<feature type="domain" description="Lipase" evidence="6">
    <location>
        <begin position="66"/>
        <end position="340"/>
    </location>
</feature>
<evidence type="ECO:0000259" key="6">
    <source>
        <dbReference type="Pfam" id="PF00151"/>
    </source>
</evidence>
<name>A0ABD0TPV0_LOXSC</name>
<evidence type="ECO:0000256" key="4">
    <source>
        <dbReference type="RuleBase" id="RU004262"/>
    </source>
</evidence>
<keyword evidence="3" id="KW-0964">Secreted</keyword>
<evidence type="ECO:0000256" key="5">
    <source>
        <dbReference type="SAM" id="SignalP"/>
    </source>
</evidence>
<dbReference type="EMBL" id="JBEDNZ010000002">
    <property type="protein sequence ID" value="KAL0851370.1"/>
    <property type="molecule type" value="Genomic_DNA"/>
</dbReference>
<dbReference type="PANTHER" id="PTHR11610:SF173">
    <property type="entry name" value="LIPASE DOMAIN-CONTAINING PROTEIN-RELATED"/>
    <property type="match status" value="1"/>
</dbReference>
<dbReference type="CDD" id="cd00707">
    <property type="entry name" value="Pancreat_lipase_like"/>
    <property type="match status" value="1"/>
</dbReference>
<dbReference type="InterPro" id="IPR000734">
    <property type="entry name" value="TAG_lipase"/>
</dbReference>
<dbReference type="InterPro" id="IPR013818">
    <property type="entry name" value="Lipase"/>
</dbReference>
<comment type="similarity">
    <text evidence="2 4">Belongs to the AB hydrolase superfamily. Lipase family.</text>
</comment>
<dbReference type="AlphaFoldDB" id="A0ABD0TPV0"/>
<feature type="signal peptide" evidence="5">
    <location>
        <begin position="1"/>
        <end position="15"/>
    </location>
</feature>
<accession>A0ABD0TPV0</accession>
<evidence type="ECO:0000313" key="7">
    <source>
        <dbReference type="EMBL" id="KAL0851370.1"/>
    </source>
</evidence>
<comment type="caution">
    <text evidence="7">The sequence shown here is derived from an EMBL/GenBank/DDBJ whole genome shotgun (WGS) entry which is preliminary data.</text>
</comment>
<proteinExistence type="inferred from homology"/>
<comment type="subcellular location">
    <subcellularLocation>
        <location evidence="1">Secreted</location>
    </subcellularLocation>
</comment>
<dbReference type="PANTHER" id="PTHR11610">
    <property type="entry name" value="LIPASE"/>
    <property type="match status" value="1"/>
</dbReference>
<protein>
    <recommendedName>
        <fullName evidence="6">Lipase domain-containing protein</fullName>
    </recommendedName>
</protein>